<keyword evidence="1" id="KW-0238">DNA-binding</keyword>
<feature type="domain" description="Resolvase/invertase-type recombinase catalytic" evidence="3">
    <location>
        <begin position="7"/>
        <end position="110"/>
    </location>
</feature>
<keyword evidence="2" id="KW-0233">DNA recombination</keyword>
<gene>
    <name evidence="4" type="ORF">METZ01_LOCUS324981</name>
</gene>
<proteinExistence type="predicted"/>
<dbReference type="AlphaFoldDB" id="A0A382PGZ6"/>
<name>A0A382PGZ6_9ZZZZ</name>
<dbReference type="PANTHER" id="PTHR30461:SF2">
    <property type="entry name" value="SERINE RECOMBINASE PINE-RELATED"/>
    <property type="match status" value="1"/>
</dbReference>
<dbReference type="Gene3D" id="3.40.50.1390">
    <property type="entry name" value="Resolvase, N-terminal catalytic domain"/>
    <property type="match status" value="1"/>
</dbReference>
<dbReference type="PROSITE" id="PS51736">
    <property type="entry name" value="RECOMBINASES_3"/>
    <property type="match status" value="1"/>
</dbReference>
<dbReference type="CDD" id="cd00338">
    <property type="entry name" value="Ser_Recombinase"/>
    <property type="match status" value="1"/>
</dbReference>
<dbReference type="GO" id="GO:0000150">
    <property type="term" value="F:DNA strand exchange activity"/>
    <property type="evidence" value="ECO:0007669"/>
    <property type="project" value="InterPro"/>
</dbReference>
<evidence type="ECO:0000256" key="1">
    <source>
        <dbReference type="ARBA" id="ARBA00023125"/>
    </source>
</evidence>
<reference evidence="4" key="1">
    <citation type="submission" date="2018-05" db="EMBL/GenBank/DDBJ databases">
        <authorList>
            <person name="Lanie J.A."/>
            <person name="Ng W.-L."/>
            <person name="Kazmierczak K.M."/>
            <person name="Andrzejewski T.M."/>
            <person name="Davidsen T.M."/>
            <person name="Wayne K.J."/>
            <person name="Tettelin H."/>
            <person name="Glass J.I."/>
            <person name="Rusch D."/>
            <person name="Podicherti R."/>
            <person name="Tsui H.-C.T."/>
            <person name="Winkler M.E."/>
        </authorList>
    </citation>
    <scope>NUCLEOTIDE SEQUENCE</scope>
</reference>
<evidence type="ECO:0000256" key="2">
    <source>
        <dbReference type="ARBA" id="ARBA00023172"/>
    </source>
</evidence>
<dbReference type="InterPro" id="IPR006119">
    <property type="entry name" value="Resolv_N"/>
</dbReference>
<organism evidence="4">
    <name type="scientific">marine metagenome</name>
    <dbReference type="NCBI Taxonomy" id="408172"/>
    <lineage>
        <taxon>unclassified sequences</taxon>
        <taxon>metagenomes</taxon>
        <taxon>ecological metagenomes</taxon>
    </lineage>
</organism>
<protein>
    <recommendedName>
        <fullName evidence="3">Resolvase/invertase-type recombinase catalytic domain-containing protein</fullName>
    </recommendedName>
</protein>
<dbReference type="InterPro" id="IPR050639">
    <property type="entry name" value="SSR_resolvase"/>
</dbReference>
<sequence>MTDTQKRVGVYLRVSTSQKQTTLNQRMELDEVCKRNDWNIVEYYDETISGTKSIDDRKELKRMLKDASSGFFDMVVVYSVCRMSRSMSSYLCNDAFRRDRMRYLLTSTRY</sequence>
<dbReference type="EMBL" id="UINC01107044">
    <property type="protein sequence ID" value="SVC72127.1"/>
    <property type="molecule type" value="Genomic_DNA"/>
</dbReference>
<evidence type="ECO:0000259" key="3">
    <source>
        <dbReference type="PROSITE" id="PS51736"/>
    </source>
</evidence>
<evidence type="ECO:0000313" key="4">
    <source>
        <dbReference type="EMBL" id="SVC72127.1"/>
    </source>
</evidence>
<dbReference type="InterPro" id="IPR036162">
    <property type="entry name" value="Resolvase-like_N_sf"/>
</dbReference>
<dbReference type="SMART" id="SM00857">
    <property type="entry name" value="Resolvase"/>
    <property type="match status" value="1"/>
</dbReference>
<dbReference type="GO" id="GO:0003677">
    <property type="term" value="F:DNA binding"/>
    <property type="evidence" value="ECO:0007669"/>
    <property type="project" value="UniProtKB-KW"/>
</dbReference>
<dbReference type="PANTHER" id="PTHR30461">
    <property type="entry name" value="DNA-INVERTASE FROM LAMBDOID PROPHAGE"/>
    <property type="match status" value="1"/>
</dbReference>
<dbReference type="Pfam" id="PF00239">
    <property type="entry name" value="Resolvase"/>
    <property type="match status" value="1"/>
</dbReference>
<accession>A0A382PGZ6</accession>
<dbReference type="SUPFAM" id="SSF53041">
    <property type="entry name" value="Resolvase-like"/>
    <property type="match status" value="1"/>
</dbReference>